<dbReference type="SMART" id="SM00606">
    <property type="entry name" value="CBD_IV"/>
    <property type="match status" value="1"/>
</dbReference>
<evidence type="ECO:0000313" key="5">
    <source>
        <dbReference type="EMBL" id="TDC29872.1"/>
    </source>
</evidence>
<protein>
    <submittedName>
        <fullName evidence="5">Carbohydrate-binding protein</fullName>
    </submittedName>
</protein>
<dbReference type="InterPro" id="IPR035986">
    <property type="entry name" value="PKD_dom_sf"/>
</dbReference>
<dbReference type="InterPro" id="IPR000772">
    <property type="entry name" value="Ricin_B_lectin"/>
</dbReference>
<dbReference type="PROSITE" id="PS51175">
    <property type="entry name" value="CBM6"/>
    <property type="match status" value="1"/>
</dbReference>
<evidence type="ECO:0000256" key="2">
    <source>
        <dbReference type="SAM" id="SignalP"/>
    </source>
</evidence>
<keyword evidence="6" id="KW-1185">Reference proteome</keyword>
<sequence>MRFKFRAAISAALLIAAGTTANVISSAPEAAAHAVNPADFQQVELARGVAEMGEPMSLAVLPDRSVLHTARNGTIRRTTAAGATNAIGSVPVYSHDEEGLQGIAADPNFATNRFIYLYYSPPLSTPGGDAPEDRTNMAAWNGVNRLSRFTLNADFTLNTASQVTVLDVATSRGMCCHVGGDIDFDAAGNLYLSTGDDSNPFASAGYTPIDERTNRNPAFDAQRSSGNTNDLRGKVLRIKVNANGTYSIPAGNLFAPGTAQTRPEIYAMGFRNPFRMNVDKATGVVYLGDYGPDAGTTSSSRGPAGQVEFNRITSAGNYGWPYCTGSNTTNETYVDYAFPSGPSGARFNCAAPVNNSPNNTGLTNLPAARPAWIKYDNCSLAAFGCGSESPMSAPVYRYDAANPSSVKFPPALDGHVFAGEFGRRWIKVIDVNSDGTAGQINPFPWRGTQVMDSAFGPDGALYVLDYGTGWGSGDASSALYRIEYNPAGNQAPVARAAANRTSGAAPLAVTFSSAGSSDPEGGALTYAWNFGDGGTSTAANPSHTYTANGQYTATLTVTDPAGRPGNASVIISVGNTAPTVTLTTPSNGSLFSFGDTKNYTITVTDPEDGTIDCSRVKLSYLVGHDSHAHLITSRNGCTGTLPIPADGEHDTAANLYGVFDAEYTDLGSNGQPPVTTHTQHVLQLRHRQAEHFGTQSGTALYDKAVAEGGKTVGDIHNGDWIAFQPYNLAGESRFSARVSSGGSGGTLSVRTGSPTGAVLGTVTVPNTGGWETFTNVSTTLSNVPAGTSTLYLTFAGSGTGYLFDLDAFTFGAATSGGAGQITGIGGKCIDVNGATSTDGAKLQLWTCHGGANQQWTRTGNTFQALGKCMDVTGGATADGTPVQLLTCNGSAAQNWSVQADGTIRNGTKCLDANGASSADGTQLIIWTCGGGTNQRWVPAAGSMVS</sequence>
<dbReference type="InterPro" id="IPR013783">
    <property type="entry name" value="Ig-like_fold"/>
</dbReference>
<feature type="domain" description="CBM6" evidence="4">
    <location>
        <begin position="685"/>
        <end position="811"/>
    </location>
</feature>
<dbReference type="InterPro" id="IPR011042">
    <property type="entry name" value="6-blade_b-propeller_TolB-like"/>
</dbReference>
<dbReference type="InterPro" id="IPR012938">
    <property type="entry name" value="Glc/Sorbosone_DH"/>
</dbReference>
<dbReference type="SUPFAM" id="SSF49785">
    <property type="entry name" value="Galactose-binding domain-like"/>
    <property type="match status" value="1"/>
</dbReference>
<accession>A0A4R4Q4R5</accession>
<dbReference type="Pfam" id="PF07995">
    <property type="entry name" value="GSDH"/>
    <property type="match status" value="1"/>
</dbReference>
<feature type="signal peptide" evidence="2">
    <location>
        <begin position="1"/>
        <end position="21"/>
    </location>
</feature>
<dbReference type="Gene3D" id="2.120.10.30">
    <property type="entry name" value="TolB, C-terminal domain"/>
    <property type="match status" value="1"/>
</dbReference>
<dbReference type="FunFam" id="2.60.40.10:FF:000270">
    <property type="entry name" value="Cell surface protein"/>
    <property type="match status" value="1"/>
</dbReference>
<evidence type="ECO:0000256" key="1">
    <source>
        <dbReference type="ARBA" id="ARBA00022729"/>
    </source>
</evidence>
<gene>
    <name evidence="5" type="ORF">E1261_14655</name>
</gene>
<dbReference type="GO" id="GO:0005975">
    <property type="term" value="P:carbohydrate metabolic process"/>
    <property type="evidence" value="ECO:0007669"/>
    <property type="project" value="UniProtKB-ARBA"/>
</dbReference>
<dbReference type="CDD" id="cd04084">
    <property type="entry name" value="CBM6_xylanase-like"/>
    <property type="match status" value="1"/>
</dbReference>
<evidence type="ECO:0000313" key="6">
    <source>
        <dbReference type="Proteomes" id="UP000295075"/>
    </source>
</evidence>
<dbReference type="SUPFAM" id="SSF49299">
    <property type="entry name" value="PKD domain"/>
    <property type="match status" value="1"/>
</dbReference>
<dbReference type="Gene3D" id="2.60.120.260">
    <property type="entry name" value="Galactose-binding domain-like"/>
    <property type="match status" value="1"/>
</dbReference>
<dbReference type="AlphaFoldDB" id="A0A4R4Q4R5"/>
<dbReference type="Pfam" id="PF18911">
    <property type="entry name" value="PKD_4"/>
    <property type="match status" value="1"/>
</dbReference>
<dbReference type="RefSeq" id="WP_132406867.1">
    <property type="nucleotide sequence ID" value="NZ_SMKA01000053.1"/>
</dbReference>
<dbReference type="Gene3D" id="2.80.10.50">
    <property type="match status" value="2"/>
</dbReference>
<comment type="caution">
    <text evidence="5">The sequence shown here is derived from an EMBL/GenBank/DDBJ whole genome shotgun (WGS) entry which is preliminary data.</text>
</comment>
<evidence type="ECO:0000259" key="3">
    <source>
        <dbReference type="PROSITE" id="PS50093"/>
    </source>
</evidence>
<dbReference type="SMART" id="SM00458">
    <property type="entry name" value="RICIN"/>
    <property type="match status" value="1"/>
</dbReference>
<dbReference type="Proteomes" id="UP000295075">
    <property type="component" value="Unassembled WGS sequence"/>
</dbReference>
<dbReference type="InterPro" id="IPR008979">
    <property type="entry name" value="Galactose-bd-like_sf"/>
</dbReference>
<dbReference type="SUPFAM" id="SSF50370">
    <property type="entry name" value="Ricin B-like lectins"/>
    <property type="match status" value="1"/>
</dbReference>
<dbReference type="Pfam" id="PF00652">
    <property type="entry name" value="Ricin_B_lectin"/>
    <property type="match status" value="1"/>
</dbReference>
<dbReference type="CDD" id="cd23451">
    <property type="entry name" value="beta-trefoil_Ricin_laminarinase"/>
    <property type="match status" value="1"/>
</dbReference>
<dbReference type="PANTHER" id="PTHR19328:SF75">
    <property type="entry name" value="ALDOSE SUGAR DEHYDROGENASE YLII"/>
    <property type="match status" value="1"/>
</dbReference>
<keyword evidence="1 2" id="KW-0732">Signal</keyword>
<dbReference type="Gene3D" id="2.60.40.10">
    <property type="entry name" value="Immunoglobulins"/>
    <property type="match status" value="1"/>
</dbReference>
<dbReference type="InterPro" id="IPR005084">
    <property type="entry name" value="CBM6"/>
</dbReference>
<dbReference type="InterPro" id="IPR006584">
    <property type="entry name" value="Cellulose-bd_IV"/>
</dbReference>
<dbReference type="GO" id="GO:0030246">
    <property type="term" value="F:carbohydrate binding"/>
    <property type="evidence" value="ECO:0007669"/>
    <property type="project" value="InterPro"/>
</dbReference>
<dbReference type="PROSITE" id="PS50231">
    <property type="entry name" value="RICIN_B_LECTIN"/>
    <property type="match status" value="1"/>
</dbReference>
<feature type="domain" description="PKD" evidence="3">
    <location>
        <begin position="492"/>
        <end position="573"/>
    </location>
</feature>
<dbReference type="InterPro" id="IPR011041">
    <property type="entry name" value="Quinoprot_gluc/sorb_DH_b-prop"/>
</dbReference>
<dbReference type="CDD" id="cd00146">
    <property type="entry name" value="PKD"/>
    <property type="match status" value="1"/>
</dbReference>
<proteinExistence type="predicted"/>
<dbReference type="OrthoDB" id="6402258at2"/>
<feature type="chain" id="PRO_5038895504" evidence="2">
    <location>
        <begin position="22"/>
        <end position="945"/>
    </location>
</feature>
<dbReference type="InterPro" id="IPR035992">
    <property type="entry name" value="Ricin_B-like_lectins"/>
</dbReference>
<dbReference type="PROSITE" id="PS50093">
    <property type="entry name" value="PKD"/>
    <property type="match status" value="1"/>
</dbReference>
<evidence type="ECO:0000259" key="4">
    <source>
        <dbReference type="PROSITE" id="PS51175"/>
    </source>
</evidence>
<dbReference type="Pfam" id="PF03422">
    <property type="entry name" value="CBM_6"/>
    <property type="match status" value="1"/>
</dbReference>
<dbReference type="SMART" id="SM00089">
    <property type="entry name" value="PKD"/>
    <property type="match status" value="1"/>
</dbReference>
<dbReference type="InterPro" id="IPR022409">
    <property type="entry name" value="PKD/Chitinase_dom"/>
</dbReference>
<dbReference type="EMBL" id="SMKA01000053">
    <property type="protein sequence ID" value="TDC29872.1"/>
    <property type="molecule type" value="Genomic_DNA"/>
</dbReference>
<dbReference type="InterPro" id="IPR000601">
    <property type="entry name" value="PKD_dom"/>
</dbReference>
<name>A0A4R4Q4R5_9ACTN</name>
<organism evidence="5 6">
    <name type="scientific">Kribbella albertanoniae</name>
    <dbReference type="NCBI Taxonomy" id="1266829"/>
    <lineage>
        <taxon>Bacteria</taxon>
        <taxon>Bacillati</taxon>
        <taxon>Actinomycetota</taxon>
        <taxon>Actinomycetes</taxon>
        <taxon>Propionibacteriales</taxon>
        <taxon>Kribbellaceae</taxon>
        <taxon>Kribbella</taxon>
    </lineage>
</organism>
<dbReference type="PANTHER" id="PTHR19328">
    <property type="entry name" value="HEDGEHOG-INTERACTING PROTEIN"/>
    <property type="match status" value="1"/>
</dbReference>
<dbReference type="SUPFAM" id="SSF50952">
    <property type="entry name" value="Soluble quinoprotein glucose dehydrogenase"/>
    <property type="match status" value="1"/>
</dbReference>
<reference evidence="5 6" key="1">
    <citation type="submission" date="2019-03" db="EMBL/GenBank/DDBJ databases">
        <title>Draft genome sequences of novel Actinobacteria.</title>
        <authorList>
            <person name="Sahin N."/>
            <person name="Ay H."/>
            <person name="Saygin H."/>
        </authorList>
    </citation>
    <scope>NUCLEOTIDE SEQUENCE [LARGE SCALE GENOMIC DNA]</scope>
    <source>
        <strain evidence="5 6">JCM 30547</strain>
    </source>
</reference>